<dbReference type="InterPro" id="IPR025411">
    <property type="entry name" value="DUF4136"/>
</dbReference>
<keyword evidence="1" id="KW-0732">Signal</keyword>
<dbReference type="AlphaFoldDB" id="A0A923KRZ8"/>
<feature type="domain" description="DUF4136" evidence="2">
    <location>
        <begin position="36"/>
        <end position="192"/>
    </location>
</feature>
<evidence type="ECO:0000313" key="4">
    <source>
        <dbReference type="Proteomes" id="UP000612361"/>
    </source>
</evidence>
<dbReference type="Proteomes" id="UP000612361">
    <property type="component" value="Unassembled WGS sequence"/>
</dbReference>
<evidence type="ECO:0000259" key="2">
    <source>
        <dbReference type="Pfam" id="PF13590"/>
    </source>
</evidence>
<name>A0A923KRZ8_9BURK</name>
<accession>A0A923KRZ8</accession>
<feature type="chain" id="PRO_5038011632" evidence="1">
    <location>
        <begin position="22"/>
        <end position="207"/>
    </location>
</feature>
<gene>
    <name evidence="3" type="ORF">H8K47_03310</name>
</gene>
<dbReference type="RefSeq" id="WP_186880021.1">
    <property type="nucleotide sequence ID" value="NZ_JACOGG010000003.1"/>
</dbReference>
<protein>
    <submittedName>
        <fullName evidence="3">DUF4136 domain-containing protein</fullName>
    </submittedName>
</protein>
<organism evidence="3 4">
    <name type="scientific">Undibacterium rugosum</name>
    <dbReference type="NCBI Taxonomy" id="2762291"/>
    <lineage>
        <taxon>Bacteria</taxon>
        <taxon>Pseudomonadati</taxon>
        <taxon>Pseudomonadota</taxon>
        <taxon>Betaproteobacteria</taxon>
        <taxon>Burkholderiales</taxon>
        <taxon>Oxalobacteraceae</taxon>
        <taxon>Undibacterium</taxon>
    </lineage>
</organism>
<keyword evidence="4" id="KW-1185">Reference proteome</keyword>
<evidence type="ECO:0000313" key="3">
    <source>
        <dbReference type="EMBL" id="MBC3934384.1"/>
    </source>
</evidence>
<proteinExistence type="predicted"/>
<feature type="signal peptide" evidence="1">
    <location>
        <begin position="1"/>
        <end position="21"/>
    </location>
</feature>
<comment type="caution">
    <text evidence="3">The sequence shown here is derived from an EMBL/GenBank/DDBJ whole genome shotgun (WGS) entry which is preliminary data.</text>
</comment>
<dbReference type="EMBL" id="JACOGG010000003">
    <property type="protein sequence ID" value="MBC3934384.1"/>
    <property type="molecule type" value="Genomic_DNA"/>
</dbReference>
<reference evidence="3" key="1">
    <citation type="submission" date="2020-08" db="EMBL/GenBank/DDBJ databases">
        <title>Novel species isolated from subtropical streams in China.</title>
        <authorList>
            <person name="Lu H."/>
        </authorList>
    </citation>
    <scope>NUCLEOTIDE SEQUENCE</scope>
    <source>
        <strain evidence="3">CY7W</strain>
    </source>
</reference>
<evidence type="ECO:0000256" key="1">
    <source>
        <dbReference type="SAM" id="SignalP"/>
    </source>
</evidence>
<sequence length="207" mass="23565">MKQLLRPLLLLASALILSACATTFSSQVSVFQEWPANQGKSYIVERAPAQENNPEYKFYEEELRRQLDAKGFQPVATGAVPQVKVAIIYGSNLSEVQFTGFGHPALYDPFWSLHFRRGYFYRPYYFASDPYFPLRASDLNLRRYYLHQLEINISDAVTNKKLADIRASTEQLSPQISLYMPDLIEAALLGFPQKNGSTTQVELPSKK</sequence>
<dbReference type="PROSITE" id="PS51257">
    <property type="entry name" value="PROKAR_LIPOPROTEIN"/>
    <property type="match status" value="1"/>
</dbReference>
<dbReference type="Pfam" id="PF13590">
    <property type="entry name" value="DUF4136"/>
    <property type="match status" value="1"/>
</dbReference>